<accession>A0A383BA58</accession>
<protein>
    <submittedName>
        <fullName evidence="1">Uncharacterized protein</fullName>
    </submittedName>
</protein>
<organism evidence="1">
    <name type="scientific">marine metagenome</name>
    <dbReference type="NCBI Taxonomy" id="408172"/>
    <lineage>
        <taxon>unclassified sequences</taxon>
        <taxon>metagenomes</taxon>
        <taxon>ecological metagenomes</taxon>
    </lineage>
</organism>
<gene>
    <name evidence="1" type="ORF">METZ01_LOCUS469162</name>
</gene>
<dbReference type="AlphaFoldDB" id="A0A383BA58"/>
<dbReference type="EMBL" id="UINC01198378">
    <property type="protein sequence ID" value="SVE16308.1"/>
    <property type="molecule type" value="Genomic_DNA"/>
</dbReference>
<reference evidence="1" key="1">
    <citation type="submission" date="2018-05" db="EMBL/GenBank/DDBJ databases">
        <authorList>
            <person name="Lanie J.A."/>
            <person name="Ng W.-L."/>
            <person name="Kazmierczak K.M."/>
            <person name="Andrzejewski T.M."/>
            <person name="Davidsen T.M."/>
            <person name="Wayne K.J."/>
            <person name="Tettelin H."/>
            <person name="Glass J.I."/>
            <person name="Rusch D."/>
            <person name="Podicherti R."/>
            <person name="Tsui H.-C.T."/>
            <person name="Winkler M.E."/>
        </authorList>
    </citation>
    <scope>NUCLEOTIDE SEQUENCE</scope>
</reference>
<sequence>MGTGKIKNIKTLCANPRDPAFSKNLNFLTFFAVPASIILARGEDV</sequence>
<name>A0A383BA58_9ZZZZ</name>
<proteinExistence type="predicted"/>
<evidence type="ECO:0000313" key="1">
    <source>
        <dbReference type="EMBL" id="SVE16308.1"/>
    </source>
</evidence>